<evidence type="ECO:0000256" key="1">
    <source>
        <dbReference type="SAM" id="MobiDB-lite"/>
    </source>
</evidence>
<evidence type="ECO:0000313" key="3">
    <source>
        <dbReference type="Proteomes" id="UP000310108"/>
    </source>
</evidence>
<dbReference type="EMBL" id="PJEX01000027">
    <property type="protein sequence ID" value="TKW58256.1"/>
    <property type="molecule type" value="Genomic_DNA"/>
</dbReference>
<name>A0A4V6DHX2_9PEZI</name>
<dbReference type="AlphaFoldDB" id="A0A4V6DHX2"/>
<sequence length="89" mass="10042">MSQDTHTPTPTQSHNHQDNDVEHPQVPYACPLIGKIFPTLEAAEEALVASCHNDGFNIRIYRKGLQPPTQRLPYLSVRKGRVETQHANE</sequence>
<accession>A0A4V6DHX2</accession>
<dbReference type="Proteomes" id="UP000310108">
    <property type="component" value="Unassembled WGS sequence"/>
</dbReference>
<gene>
    <name evidence="2" type="ORF">CTA1_12103</name>
</gene>
<feature type="compositionally biased region" description="Polar residues" evidence="1">
    <location>
        <begin position="1"/>
        <end position="14"/>
    </location>
</feature>
<protein>
    <submittedName>
        <fullName evidence="2">Uncharacterized protein</fullName>
    </submittedName>
</protein>
<proteinExistence type="predicted"/>
<organism evidence="2 3">
    <name type="scientific">Colletotrichum tanaceti</name>
    <dbReference type="NCBI Taxonomy" id="1306861"/>
    <lineage>
        <taxon>Eukaryota</taxon>
        <taxon>Fungi</taxon>
        <taxon>Dikarya</taxon>
        <taxon>Ascomycota</taxon>
        <taxon>Pezizomycotina</taxon>
        <taxon>Sordariomycetes</taxon>
        <taxon>Hypocreomycetidae</taxon>
        <taxon>Glomerellales</taxon>
        <taxon>Glomerellaceae</taxon>
        <taxon>Colletotrichum</taxon>
        <taxon>Colletotrichum destructivum species complex</taxon>
    </lineage>
</organism>
<reference evidence="2 3" key="1">
    <citation type="journal article" date="2019" name="PLoS ONE">
        <title>Comparative genome analysis indicates high evolutionary potential of pathogenicity genes in Colletotrichum tanaceti.</title>
        <authorList>
            <person name="Lelwala R.V."/>
            <person name="Korhonen P.K."/>
            <person name="Young N.D."/>
            <person name="Scott J.B."/>
            <person name="Ades P.A."/>
            <person name="Gasser R.B."/>
            <person name="Taylor P.W.J."/>
        </authorList>
    </citation>
    <scope>NUCLEOTIDE SEQUENCE [LARGE SCALE GENOMIC DNA]</scope>
    <source>
        <strain evidence="2">BRIP57314</strain>
    </source>
</reference>
<evidence type="ECO:0000313" key="2">
    <source>
        <dbReference type="EMBL" id="TKW58256.1"/>
    </source>
</evidence>
<keyword evidence="3" id="KW-1185">Reference proteome</keyword>
<comment type="caution">
    <text evidence="2">The sequence shown here is derived from an EMBL/GenBank/DDBJ whole genome shotgun (WGS) entry which is preliminary data.</text>
</comment>
<feature type="region of interest" description="Disordered" evidence="1">
    <location>
        <begin position="1"/>
        <end position="25"/>
    </location>
</feature>